<feature type="compositionally biased region" description="Polar residues" evidence="1">
    <location>
        <begin position="1"/>
        <end position="26"/>
    </location>
</feature>
<evidence type="ECO:0000313" key="2">
    <source>
        <dbReference type="EMBL" id="CAL8117389.1"/>
    </source>
</evidence>
<organism evidence="2 3">
    <name type="scientific">Orchesella dallaii</name>
    <dbReference type="NCBI Taxonomy" id="48710"/>
    <lineage>
        <taxon>Eukaryota</taxon>
        <taxon>Metazoa</taxon>
        <taxon>Ecdysozoa</taxon>
        <taxon>Arthropoda</taxon>
        <taxon>Hexapoda</taxon>
        <taxon>Collembola</taxon>
        <taxon>Entomobryomorpha</taxon>
        <taxon>Entomobryoidea</taxon>
        <taxon>Orchesellidae</taxon>
        <taxon>Orchesellinae</taxon>
        <taxon>Orchesella</taxon>
    </lineage>
</organism>
<protein>
    <submittedName>
        <fullName evidence="2">Uncharacterized protein</fullName>
    </submittedName>
</protein>
<accession>A0ABP1R1Z4</accession>
<sequence>MPSESTTESYAVQQQSSTVESTTPNVNEIPAKPKQKAVRCTATTNTGLDDDCNNITSVTASSFPNAAKNLTMLNETMDQISDLITSSTTLVPCKFSNVSMFDRVEESTESAFMAHLRSLCNEAKLFTRSKERMDEQSRTRRGIGSLNPALNRKFECATLQYLKKYCYHSNATQSTSPMITHFPNGGPFGALQLFSQIGYSRRCEASKLGQQQKIYHGFQIQFHKLIKMEFPVPCTSFNHDCVGCLTNLCYFAEVTKGMTVCASQLDGLLYSSLTPGLEEMCHIYDTTTPTPVTSTPLAIESPRRRGSRNNPFLDMVIPLHDIPRIDDDETRAVVPYNLIINDPGSNPLNSQVSIDMEIELGQITFFLGYKNVIGYLVQQELRIKISLGEDFLHGKNSTCASCAEN</sequence>
<keyword evidence="3" id="KW-1185">Reference proteome</keyword>
<reference evidence="2 3" key="1">
    <citation type="submission" date="2024-08" db="EMBL/GenBank/DDBJ databases">
        <authorList>
            <person name="Cucini C."/>
            <person name="Frati F."/>
        </authorList>
    </citation>
    <scope>NUCLEOTIDE SEQUENCE [LARGE SCALE GENOMIC DNA]</scope>
</reference>
<proteinExistence type="predicted"/>
<feature type="region of interest" description="Disordered" evidence="1">
    <location>
        <begin position="1"/>
        <end position="34"/>
    </location>
</feature>
<evidence type="ECO:0000256" key="1">
    <source>
        <dbReference type="SAM" id="MobiDB-lite"/>
    </source>
</evidence>
<name>A0ABP1R1Z4_9HEXA</name>
<dbReference type="EMBL" id="CAXLJM020000054">
    <property type="protein sequence ID" value="CAL8117389.1"/>
    <property type="molecule type" value="Genomic_DNA"/>
</dbReference>
<dbReference type="Proteomes" id="UP001642540">
    <property type="component" value="Unassembled WGS sequence"/>
</dbReference>
<evidence type="ECO:0000313" key="3">
    <source>
        <dbReference type="Proteomes" id="UP001642540"/>
    </source>
</evidence>
<gene>
    <name evidence="2" type="ORF">ODALV1_LOCUS17669</name>
</gene>
<comment type="caution">
    <text evidence="2">The sequence shown here is derived from an EMBL/GenBank/DDBJ whole genome shotgun (WGS) entry which is preliminary data.</text>
</comment>